<accession>A0A117QJK4</accession>
<dbReference type="Gene3D" id="3.40.190.10">
    <property type="entry name" value="Periplasmic binding protein-like II"/>
    <property type="match status" value="2"/>
</dbReference>
<dbReference type="PANTHER" id="PTHR43649:SF14">
    <property type="entry name" value="BLR3389 PROTEIN"/>
    <property type="match status" value="1"/>
</dbReference>
<sequence>MIMRTRMPRVLACGATLALAASLAACGNGSGGGSSNDGKIHVLVYGDASNKVEKQIVDTFNKTSKVKAVLDTIPGADYQQKLQTIINTPQAPDIFFNWGGGSIQPFVKAGLLMPLDDFVKKDPNLDDKFLPSVYNSAVVDGKPYGIPMRGTQPVLLFSNKNVLDKAGVKQPQTWDQLLDAVKKLKSSGVTPIALGGGDQWPTLMWFEYVYDRVAGPELFQKALSGDKDAWASADSKKALGMLKELVDTGAFGKNYDSVKYTNGASPALVAQGKAGFELMGSWYYAQQQQDAKDFAVKGLGYSTFPTVPGGKGDPTDVVGNTNNFYSVLKKTKHPEAVAEFLKLMYSDEFVKAQMAIGNLPTTTNTQKFLDTSASPEYSRFQYDLVAKAKSFQLSWDQAFPPSAMTPIHQAVQQFFNGQLDTDGFIKAMQALPTE</sequence>
<dbReference type="InterPro" id="IPR006059">
    <property type="entry name" value="SBP"/>
</dbReference>
<dbReference type="PANTHER" id="PTHR43649">
    <property type="entry name" value="ARABINOSE-BINDING PROTEIN-RELATED"/>
    <property type="match status" value="1"/>
</dbReference>
<keyword evidence="1" id="KW-0732">Signal</keyword>
<dbReference type="InterPro" id="IPR050490">
    <property type="entry name" value="Bact_solute-bd_prot1"/>
</dbReference>
<feature type="chain" id="PRO_5007154439" evidence="1">
    <location>
        <begin position="21"/>
        <end position="434"/>
    </location>
</feature>
<reference evidence="2 3" key="1">
    <citation type="submission" date="2015-10" db="EMBL/GenBank/DDBJ databases">
        <title>Draft genome sequence of Streptomyces corchorusii DSM 40340, type strain for the species Streptomyces corchorusii.</title>
        <authorList>
            <person name="Ruckert C."/>
            <person name="Winkler A."/>
            <person name="Kalinowski J."/>
            <person name="Kampfer P."/>
            <person name="Glaeser S."/>
        </authorList>
    </citation>
    <scope>NUCLEOTIDE SEQUENCE [LARGE SCALE GENOMIC DNA]</scope>
    <source>
        <strain evidence="2 3">DSM 40340</strain>
    </source>
</reference>
<dbReference type="PROSITE" id="PS51257">
    <property type="entry name" value="PROKAR_LIPOPROTEIN"/>
    <property type="match status" value="1"/>
</dbReference>
<keyword evidence="3" id="KW-1185">Reference proteome</keyword>
<evidence type="ECO:0000313" key="3">
    <source>
        <dbReference type="Proteomes" id="UP000053398"/>
    </source>
</evidence>
<dbReference type="AlphaFoldDB" id="A0A117QJK4"/>
<evidence type="ECO:0000256" key="1">
    <source>
        <dbReference type="SAM" id="SignalP"/>
    </source>
</evidence>
<feature type="signal peptide" evidence="1">
    <location>
        <begin position="1"/>
        <end position="20"/>
    </location>
</feature>
<dbReference type="SUPFAM" id="SSF53850">
    <property type="entry name" value="Periplasmic binding protein-like II"/>
    <property type="match status" value="1"/>
</dbReference>
<proteinExistence type="predicted"/>
<gene>
    <name evidence="2" type="ORF">AQJ11_06945</name>
</gene>
<dbReference type="EMBL" id="LMWP01000005">
    <property type="protein sequence ID" value="KUN31903.1"/>
    <property type="molecule type" value="Genomic_DNA"/>
</dbReference>
<comment type="caution">
    <text evidence="2">The sequence shown here is derived from an EMBL/GenBank/DDBJ whole genome shotgun (WGS) entry which is preliminary data.</text>
</comment>
<dbReference type="RefSeq" id="WP_058082860.1">
    <property type="nucleotide sequence ID" value="NZ_KQ948352.1"/>
</dbReference>
<protein>
    <submittedName>
        <fullName evidence="2">Sugar-binding protein</fullName>
    </submittedName>
</protein>
<organism evidence="2 3">
    <name type="scientific">Streptomyces corchorusii</name>
    <name type="common">Streptomyces chibaensis</name>
    <dbReference type="NCBI Taxonomy" id="1903"/>
    <lineage>
        <taxon>Bacteria</taxon>
        <taxon>Bacillati</taxon>
        <taxon>Actinomycetota</taxon>
        <taxon>Actinomycetes</taxon>
        <taxon>Kitasatosporales</taxon>
        <taxon>Streptomycetaceae</taxon>
        <taxon>Streptomyces</taxon>
    </lineage>
</organism>
<evidence type="ECO:0000313" key="2">
    <source>
        <dbReference type="EMBL" id="KUN31903.1"/>
    </source>
</evidence>
<name>A0A117QJK4_STRCK</name>
<dbReference type="Pfam" id="PF01547">
    <property type="entry name" value="SBP_bac_1"/>
    <property type="match status" value="1"/>
</dbReference>
<dbReference type="Proteomes" id="UP000053398">
    <property type="component" value="Unassembled WGS sequence"/>
</dbReference>